<dbReference type="InterPro" id="IPR036961">
    <property type="entry name" value="Kinesin_motor_dom_sf"/>
</dbReference>
<evidence type="ECO:0000256" key="10">
    <source>
        <dbReference type="PROSITE-ProRule" id="PRU00283"/>
    </source>
</evidence>
<dbReference type="PROSITE" id="PS50067">
    <property type="entry name" value="KINESIN_MOTOR_2"/>
    <property type="match status" value="1"/>
</dbReference>
<sequence>MTEIVDKSSSVRQDDEAEHEFSLKHLQRNLMEEFGKSCDQDPVDERMKVYLRIRPFTNRELAQKEDQECLEVESSRIVLAHAPKDSHSFKNCAHGLGKTTNKFTFSKIFKEDVTQKEFFDEAMLGLVKDFVDGQNCLIFTYGVTSSGKTYTVQGEPRDAGILPRTLDVLFNSISGKHWGKANLKPKMFTDVVRLSDTEEDLEIRKKEETLKFSCQEEDDVMSLLGDDASDISQASAATNLTVNSESSYIMSKDSLESELEHRIREETAINVMEQGQIRFSIWVSFAEIYNEQIFDLLQPIPKKKNVRRQVLKLSEDINGSPYIKGLKEICVFNADEAYKLLKIGQRNLQTACTKLNHQSSRSHCIFNIKVIRVVDKGDPSMARVSMLSLCDLAGSERQSKTQSAGNRLKEAGNINTSLMTLGRCIEMLRNKQHSKENPKVIPFRDSKLTRIFQNFFSGQGKANMVVNVNKCASMFDETLHVLKFSAVASQELMNLVEELENQLKEEKKLRWQDEIRIREEVCSEMMKQLVQVEHDNSERERQIELEAEERMEKRINFLMEGMKSVSRPKKRKLTTDLSDEDNEDMVSHKLYHQERLKVEDRDRIIDELRKENVSLQCNGRMSTNGDVIELNKMLEEAGETFKEKELEIEELKKEVLEKKQAILRLENSLSQSREAMEQAEQTIFQLNEKMAMSECQGDSQKGTTKAPVVCVASPVKNMKELVSSSSLNKLPQHTCMSKLHVERGALRSNRDCYVVLSPYDNKLKAHHTKTSLLRLQHSPAKDPTRGRECMKNLTGNKTSAQNSKRKLAEEEVPVHKKRKLHLNKNKSKENASGKYNLRNRP</sequence>
<evidence type="ECO:0000256" key="4">
    <source>
        <dbReference type="ARBA" id="ARBA00022701"/>
    </source>
</evidence>
<evidence type="ECO:0000256" key="9">
    <source>
        <dbReference type="ARBA" id="ARBA00023212"/>
    </source>
</evidence>
<keyword evidence="4 11" id="KW-0493">Microtubule</keyword>
<keyword evidence="5 10" id="KW-0547">Nucleotide-binding</keyword>
<feature type="domain" description="Kinesin motor" evidence="14">
    <location>
        <begin position="46"/>
        <end position="491"/>
    </location>
</feature>
<feature type="compositionally biased region" description="Basic and acidic residues" evidence="13">
    <location>
        <begin position="779"/>
        <end position="790"/>
    </location>
</feature>
<feature type="coiled-coil region" evidence="12">
    <location>
        <begin position="485"/>
        <end position="516"/>
    </location>
</feature>
<evidence type="ECO:0000256" key="7">
    <source>
        <dbReference type="ARBA" id="ARBA00023054"/>
    </source>
</evidence>
<dbReference type="SUPFAM" id="SSF52540">
    <property type="entry name" value="P-loop containing nucleoside triphosphate hydrolases"/>
    <property type="match status" value="1"/>
</dbReference>
<feature type="coiled-coil region" evidence="12">
    <location>
        <begin position="627"/>
        <end position="696"/>
    </location>
</feature>
<evidence type="ECO:0000256" key="8">
    <source>
        <dbReference type="ARBA" id="ARBA00023175"/>
    </source>
</evidence>
<keyword evidence="8 10" id="KW-0505">Motor protein</keyword>
<feature type="compositionally biased region" description="Basic residues" evidence="13">
    <location>
        <begin position="815"/>
        <end position="825"/>
    </location>
</feature>
<evidence type="ECO:0000256" key="6">
    <source>
        <dbReference type="ARBA" id="ARBA00022840"/>
    </source>
</evidence>
<organism evidence="15 16">
    <name type="scientific">Pinctada imbricata</name>
    <name type="common">Atlantic pearl-oyster</name>
    <name type="synonym">Pinctada martensii</name>
    <dbReference type="NCBI Taxonomy" id="66713"/>
    <lineage>
        <taxon>Eukaryota</taxon>
        <taxon>Metazoa</taxon>
        <taxon>Spiralia</taxon>
        <taxon>Lophotrochozoa</taxon>
        <taxon>Mollusca</taxon>
        <taxon>Bivalvia</taxon>
        <taxon>Autobranchia</taxon>
        <taxon>Pteriomorphia</taxon>
        <taxon>Pterioida</taxon>
        <taxon>Pterioidea</taxon>
        <taxon>Pteriidae</taxon>
        <taxon>Pinctada</taxon>
    </lineage>
</organism>
<feature type="region of interest" description="Disordered" evidence="13">
    <location>
        <begin position="771"/>
        <end position="841"/>
    </location>
</feature>
<dbReference type="GO" id="GO:0005634">
    <property type="term" value="C:nucleus"/>
    <property type="evidence" value="ECO:0007669"/>
    <property type="project" value="TreeGrafter"/>
</dbReference>
<keyword evidence="2" id="KW-0963">Cytoplasm</keyword>
<evidence type="ECO:0000256" key="3">
    <source>
        <dbReference type="ARBA" id="ARBA00022553"/>
    </source>
</evidence>
<evidence type="ECO:0000256" key="1">
    <source>
        <dbReference type="ARBA" id="ARBA00004186"/>
    </source>
</evidence>
<dbReference type="InterPro" id="IPR047149">
    <property type="entry name" value="KIF11-like"/>
</dbReference>
<evidence type="ECO:0000256" key="2">
    <source>
        <dbReference type="ARBA" id="ARBA00022490"/>
    </source>
</evidence>
<dbReference type="GO" id="GO:0005876">
    <property type="term" value="C:spindle microtubule"/>
    <property type="evidence" value="ECO:0007669"/>
    <property type="project" value="TreeGrafter"/>
</dbReference>
<evidence type="ECO:0000313" key="15">
    <source>
        <dbReference type="EMBL" id="KAK3090559.1"/>
    </source>
</evidence>
<dbReference type="GO" id="GO:0090307">
    <property type="term" value="P:mitotic spindle assembly"/>
    <property type="evidence" value="ECO:0007669"/>
    <property type="project" value="TreeGrafter"/>
</dbReference>
<reference evidence="15" key="1">
    <citation type="submission" date="2019-08" db="EMBL/GenBank/DDBJ databases">
        <title>The improved chromosome-level genome for the pearl oyster Pinctada fucata martensii using PacBio sequencing and Hi-C.</title>
        <authorList>
            <person name="Zheng Z."/>
        </authorList>
    </citation>
    <scope>NUCLEOTIDE SEQUENCE</scope>
    <source>
        <strain evidence="15">ZZ-2019</strain>
        <tissue evidence="15">Adductor muscle</tissue>
    </source>
</reference>
<feature type="compositionally biased region" description="Polar residues" evidence="13">
    <location>
        <begin position="793"/>
        <end position="802"/>
    </location>
</feature>
<dbReference type="GO" id="GO:0008017">
    <property type="term" value="F:microtubule binding"/>
    <property type="evidence" value="ECO:0007669"/>
    <property type="project" value="InterPro"/>
</dbReference>
<dbReference type="PANTHER" id="PTHR47970">
    <property type="entry name" value="KINESIN-LIKE PROTEIN KIF11"/>
    <property type="match status" value="1"/>
</dbReference>
<dbReference type="Pfam" id="PF00225">
    <property type="entry name" value="Kinesin"/>
    <property type="match status" value="1"/>
</dbReference>
<comment type="subcellular location">
    <subcellularLocation>
        <location evidence="1">Cytoplasm</location>
        <location evidence="1">Cytoskeleton</location>
        <location evidence="1">Spindle</location>
    </subcellularLocation>
</comment>
<evidence type="ECO:0000256" key="13">
    <source>
        <dbReference type="SAM" id="MobiDB-lite"/>
    </source>
</evidence>
<evidence type="ECO:0000313" key="16">
    <source>
        <dbReference type="Proteomes" id="UP001186944"/>
    </source>
</evidence>
<dbReference type="Gene3D" id="3.40.850.10">
    <property type="entry name" value="Kinesin motor domain"/>
    <property type="match status" value="2"/>
</dbReference>
<dbReference type="GO" id="GO:0008574">
    <property type="term" value="F:plus-end-directed microtubule motor activity"/>
    <property type="evidence" value="ECO:0007669"/>
    <property type="project" value="TreeGrafter"/>
</dbReference>
<dbReference type="GO" id="GO:0051231">
    <property type="term" value="P:spindle elongation"/>
    <property type="evidence" value="ECO:0007669"/>
    <property type="project" value="TreeGrafter"/>
</dbReference>
<feature type="binding site" evidence="10">
    <location>
        <begin position="142"/>
        <end position="149"/>
    </location>
    <ligand>
        <name>ATP</name>
        <dbReference type="ChEBI" id="CHEBI:30616"/>
    </ligand>
</feature>
<protein>
    <recommendedName>
        <fullName evidence="11">Kinesin-like protein</fullName>
    </recommendedName>
</protein>
<dbReference type="PRINTS" id="PR00380">
    <property type="entry name" value="KINESINHEAVY"/>
</dbReference>
<dbReference type="InterPro" id="IPR019821">
    <property type="entry name" value="Kinesin_motor_CS"/>
</dbReference>
<proteinExistence type="inferred from homology"/>
<dbReference type="GO" id="GO:0005524">
    <property type="term" value="F:ATP binding"/>
    <property type="evidence" value="ECO:0007669"/>
    <property type="project" value="UniProtKB-UniRule"/>
</dbReference>
<comment type="similarity">
    <text evidence="10 11">Belongs to the TRAFAC class myosin-kinesin ATPase superfamily. Kinesin family.</text>
</comment>
<evidence type="ECO:0000256" key="11">
    <source>
        <dbReference type="RuleBase" id="RU000394"/>
    </source>
</evidence>
<evidence type="ECO:0000259" key="14">
    <source>
        <dbReference type="PROSITE" id="PS50067"/>
    </source>
</evidence>
<dbReference type="InterPro" id="IPR001752">
    <property type="entry name" value="Kinesin_motor_dom"/>
</dbReference>
<keyword evidence="9" id="KW-0206">Cytoskeleton</keyword>
<keyword evidence="3" id="KW-0597">Phosphoprotein</keyword>
<dbReference type="GO" id="GO:0007018">
    <property type="term" value="P:microtubule-based movement"/>
    <property type="evidence" value="ECO:0007669"/>
    <property type="project" value="InterPro"/>
</dbReference>
<evidence type="ECO:0000256" key="5">
    <source>
        <dbReference type="ARBA" id="ARBA00022741"/>
    </source>
</evidence>
<dbReference type="SMART" id="SM00129">
    <property type="entry name" value="KISc"/>
    <property type="match status" value="1"/>
</dbReference>
<dbReference type="PROSITE" id="PS00411">
    <property type="entry name" value="KINESIN_MOTOR_1"/>
    <property type="match status" value="1"/>
</dbReference>
<dbReference type="GO" id="GO:0072686">
    <property type="term" value="C:mitotic spindle"/>
    <property type="evidence" value="ECO:0007669"/>
    <property type="project" value="TreeGrafter"/>
</dbReference>
<keyword evidence="6 10" id="KW-0067">ATP-binding</keyword>
<dbReference type="EMBL" id="VSWD01000010">
    <property type="protein sequence ID" value="KAK3090559.1"/>
    <property type="molecule type" value="Genomic_DNA"/>
</dbReference>
<dbReference type="AlphaFoldDB" id="A0AA88Y0R3"/>
<keyword evidence="7 12" id="KW-0175">Coiled coil</keyword>
<dbReference type="PANTHER" id="PTHR47970:SF29">
    <property type="entry name" value="KINESIN FAMILY MEMBER 20B"/>
    <property type="match status" value="1"/>
</dbReference>
<name>A0AA88Y0R3_PINIB</name>
<comment type="caution">
    <text evidence="15">The sequence shown here is derived from an EMBL/GenBank/DDBJ whole genome shotgun (WGS) entry which is preliminary data.</text>
</comment>
<gene>
    <name evidence="15" type="ORF">FSP39_012688</name>
</gene>
<evidence type="ECO:0000256" key="12">
    <source>
        <dbReference type="SAM" id="Coils"/>
    </source>
</evidence>
<dbReference type="InterPro" id="IPR027417">
    <property type="entry name" value="P-loop_NTPase"/>
</dbReference>
<accession>A0AA88Y0R3</accession>
<keyword evidence="16" id="KW-1185">Reference proteome</keyword>
<dbReference type="Proteomes" id="UP001186944">
    <property type="component" value="Unassembled WGS sequence"/>
</dbReference>